<feature type="compositionally biased region" description="Basic and acidic residues" evidence="1">
    <location>
        <begin position="1"/>
        <end position="12"/>
    </location>
</feature>
<feature type="region of interest" description="Disordered" evidence="1">
    <location>
        <begin position="243"/>
        <end position="273"/>
    </location>
</feature>
<dbReference type="EMBL" id="VIIS01000590">
    <property type="protein sequence ID" value="KAF0307300.1"/>
    <property type="molecule type" value="Genomic_DNA"/>
</dbReference>
<feature type="compositionally biased region" description="Low complexity" evidence="1">
    <location>
        <begin position="433"/>
        <end position="448"/>
    </location>
</feature>
<sequence length="714" mass="73412">MNRIDLTLREQSDYFTPLKKRRLARSSISNDLTPTSPLTPVAPPLPVVQEPDSESSPLGASRESSDPPPPAPPPAPPPVPAPADPDSAMEWTLDAASRQPRCGPPSAVSPRQWEFAPAPVTDARRLSPVKAEVELPVPEGPGAGSSPLRLDTKSPLRLDVRAASEWRTEPPPPVAEFGRSPAKEDAAAAVRAIGYPPAGSPVKPERASVLCGVGNSRYALAATLPSPAKMDPALPLNMSLTASVSPVKREPASEGGRDPAPYGPNATGSVAPLDSCALSPAAAVLGTRVLTSPVKSELTAPPPPPDVGSPEKQEPAPPPPPPAPPKPPPPVVKRRLSLQDYRQRKKDAPPPPPTAPAPPSSQAPTGEKPTAEAADKTPTETAERTPPAADPGSAETSPRPSPPRSPAPAAAAGPASEPASVTAAAAPAPPAPATGGTDGASPAADPGPVQSPPSPHSPASPASPPSPASSSSLPSPDAAPPKLATVRWNAAPTMLERQRENLTERLRREFGLKVDEQARPALPPPPAPLPPSSPSPPPLPPPVTRARSPVKKRPPTPPLGTARRRTSAREESPPPPPPPPPPAAAPAPGGVRRAAAPAPAPVPPPPPRPVVRRPSRDSPPPPPPPPPPPRPHCRWKGAAARGLYAQAAGGCRLRSCGYRRLGAQAALTVRGWLATRATQRSADVSAAAAAARRAARLPSGSCFRRCVCTRRRPG</sequence>
<evidence type="ECO:0000256" key="1">
    <source>
        <dbReference type="SAM" id="MobiDB-lite"/>
    </source>
</evidence>
<evidence type="ECO:0000313" key="2">
    <source>
        <dbReference type="EMBL" id="KAF0307300.1"/>
    </source>
</evidence>
<protein>
    <submittedName>
        <fullName evidence="2">Uncharacterized protein</fullName>
    </submittedName>
</protein>
<feature type="compositionally biased region" description="Pro residues" evidence="1">
    <location>
        <begin position="315"/>
        <end position="331"/>
    </location>
</feature>
<feature type="compositionally biased region" description="Pro residues" evidence="1">
    <location>
        <begin position="598"/>
        <end position="609"/>
    </location>
</feature>
<dbReference type="Proteomes" id="UP000440578">
    <property type="component" value="Unassembled WGS sequence"/>
</dbReference>
<reference evidence="2 3" key="1">
    <citation type="submission" date="2019-07" db="EMBL/GenBank/DDBJ databases">
        <title>Draft genome assembly of a fouling barnacle, Amphibalanus amphitrite (Darwin, 1854): The first reference genome for Thecostraca.</title>
        <authorList>
            <person name="Kim W."/>
        </authorList>
    </citation>
    <scope>NUCLEOTIDE SEQUENCE [LARGE SCALE GENOMIC DNA]</scope>
    <source>
        <strain evidence="2">SNU_AA5</strain>
        <tissue evidence="2">Soma without cirri and trophi</tissue>
    </source>
</reference>
<feature type="compositionally biased region" description="Basic and acidic residues" evidence="1">
    <location>
        <begin position="247"/>
        <end position="257"/>
    </location>
</feature>
<accession>A0A6A4WUI6</accession>
<gene>
    <name evidence="2" type="ORF">FJT64_021349</name>
</gene>
<feature type="compositionally biased region" description="Pro residues" evidence="1">
    <location>
        <begin position="521"/>
        <end position="543"/>
    </location>
</feature>
<feature type="compositionally biased region" description="Pro residues" evidence="1">
    <location>
        <begin position="617"/>
        <end position="630"/>
    </location>
</feature>
<feature type="compositionally biased region" description="Basic and acidic residues" evidence="1">
    <location>
        <begin position="369"/>
        <end position="383"/>
    </location>
</feature>
<name>A0A6A4WUI6_AMPAM</name>
<feature type="region of interest" description="Disordered" evidence="1">
    <location>
        <begin position="1"/>
        <end position="182"/>
    </location>
</feature>
<dbReference type="OrthoDB" id="1928087at2759"/>
<keyword evidence="3" id="KW-1185">Reference proteome</keyword>
<feature type="compositionally biased region" description="Low complexity" evidence="1">
    <location>
        <begin position="407"/>
        <end position="426"/>
    </location>
</feature>
<feature type="compositionally biased region" description="Pro residues" evidence="1">
    <location>
        <begin position="573"/>
        <end position="585"/>
    </location>
</feature>
<feature type="region of interest" description="Disordered" evidence="1">
    <location>
        <begin position="293"/>
        <end position="631"/>
    </location>
</feature>
<feature type="compositionally biased region" description="Pro residues" evidence="1">
    <location>
        <begin position="66"/>
        <end position="83"/>
    </location>
</feature>
<feature type="compositionally biased region" description="Basic and acidic residues" evidence="1">
    <location>
        <begin position="496"/>
        <end position="518"/>
    </location>
</feature>
<dbReference type="AlphaFoldDB" id="A0A6A4WUI6"/>
<proteinExistence type="predicted"/>
<feature type="compositionally biased region" description="Basic and acidic residues" evidence="1">
    <location>
        <begin position="150"/>
        <end position="168"/>
    </location>
</feature>
<feature type="compositionally biased region" description="Pro residues" evidence="1">
    <location>
        <begin position="349"/>
        <end position="361"/>
    </location>
</feature>
<organism evidence="2 3">
    <name type="scientific">Amphibalanus amphitrite</name>
    <name type="common">Striped barnacle</name>
    <name type="synonym">Balanus amphitrite</name>
    <dbReference type="NCBI Taxonomy" id="1232801"/>
    <lineage>
        <taxon>Eukaryota</taxon>
        <taxon>Metazoa</taxon>
        <taxon>Ecdysozoa</taxon>
        <taxon>Arthropoda</taxon>
        <taxon>Crustacea</taxon>
        <taxon>Multicrustacea</taxon>
        <taxon>Cirripedia</taxon>
        <taxon>Thoracica</taxon>
        <taxon>Thoracicalcarea</taxon>
        <taxon>Balanomorpha</taxon>
        <taxon>Balanoidea</taxon>
        <taxon>Balanidae</taxon>
        <taxon>Amphibalaninae</taxon>
        <taxon>Amphibalanus</taxon>
    </lineage>
</organism>
<comment type="caution">
    <text evidence="2">The sequence shown here is derived from an EMBL/GenBank/DDBJ whole genome shotgun (WGS) entry which is preliminary data.</text>
</comment>
<feature type="compositionally biased region" description="Low complexity" evidence="1">
    <location>
        <begin position="384"/>
        <end position="398"/>
    </location>
</feature>
<evidence type="ECO:0000313" key="3">
    <source>
        <dbReference type="Proteomes" id="UP000440578"/>
    </source>
</evidence>
<feature type="compositionally biased region" description="Pro residues" evidence="1">
    <location>
        <begin position="449"/>
        <end position="467"/>
    </location>
</feature>
<feature type="compositionally biased region" description="Low complexity" evidence="1">
    <location>
        <begin position="586"/>
        <end position="597"/>
    </location>
</feature>